<comment type="caution">
    <text evidence="1">The sequence shown here is derived from an EMBL/GenBank/DDBJ whole genome shotgun (WGS) entry which is preliminary data.</text>
</comment>
<dbReference type="GeneID" id="81473558"/>
<reference evidence="1" key="2">
    <citation type="submission" date="2020-11" db="EMBL/GenBank/DDBJ databases">
        <title>Description of novel Gluconobacter species.</title>
        <authorList>
            <person name="Cleenwerck I."/>
            <person name="Cnockaert M."/>
            <person name="Borremans W."/>
            <person name="Wieme A.D."/>
            <person name="De Vuyst L."/>
            <person name="Vandamme P."/>
        </authorList>
    </citation>
    <scope>NUCLEOTIDE SEQUENCE</scope>
    <source>
        <strain evidence="1">R71697</strain>
    </source>
</reference>
<protein>
    <submittedName>
        <fullName evidence="1">Uncharacterized protein</fullName>
    </submittedName>
</protein>
<dbReference type="AlphaFoldDB" id="A0A9Q2FI65"/>
<dbReference type="RefSeq" id="WP_010504887.1">
    <property type="nucleotide sequence ID" value="NZ_JABCQN010000001.1"/>
</dbReference>
<sequence length="65" mass="7885">MSTRYRRRPETPDEIRAENVNFWTRAAERYERTAQYARMPGMKLWAAAEARRAREIEAKRKREQA</sequence>
<evidence type="ECO:0000313" key="2">
    <source>
        <dbReference type="Proteomes" id="UP000661006"/>
    </source>
</evidence>
<reference evidence="1" key="1">
    <citation type="submission" date="2020-04" db="EMBL/GenBank/DDBJ databases">
        <authorList>
            <person name="Sombolestani A."/>
        </authorList>
    </citation>
    <scope>NUCLEOTIDE SEQUENCE</scope>
    <source>
        <strain evidence="1">R71697</strain>
    </source>
</reference>
<dbReference type="EMBL" id="JABCQN010000001">
    <property type="protein sequence ID" value="MBF0869738.1"/>
    <property type="molecule type" value="Genomic_DNA"/>
</dbReference>
<proteinExistence type="predicted"/>
<accession>A0A9Q2FI65</accession>
<evidence type="ECO:0000313" key="1">
    <source>
        <dbReference type="EMBL" id="MBF0869738.1"/>
    </source>
</evidence>
<organism evidence="1 2">
    <name type="scientific">Gluconobacter japonicus</name>
    <dbReference type="NCBI Taxonomy" id="376620"/>
    <lineage>
        <taxon>Bacteria</taxon>
        <taxon>Pseudomonadati</taxon>
        <taxon>Pseudomonadota</taxon>
        <taxon>Alphaproteobacteria</taxon>
        <taxon>Acetobacterales</taxon>
        <taxon>Acetobacteraceae</taxon>
        <taxon>Gluconobacter</taxon>
    </lineage>
</organism>
<name>A0A9Q2FI65_GLUJA</name>
<dbReference type="Proteomes" id="UP000661006">
    <property type="component" value="Unassembled WGS sequence"/>
</dbReference>
<gene>
    <name evidence="1" type="ORF">HKD32_02535</name>
</gene>